<dbReference type="PANTHER" id="PTHR34153">
    <property type="entry name" value="SI:CH211-262H13.3-RELATED-RELATED"/>
    <property type="match status" value="1"/>
</dbReference>
<keyword evidence="3" id="KW-1185">Reference proteome</keyword>
<evidence type="ECO:0000313" key="2">
    <source>
        <dbReference type="EMBL" id="CAG7717656.1"/>
    </source>
</evidence>
<sequence length="387" mass="43644">MDLSLPFAVVHFVESEEIEAVPVKWIFENDMRQTCYWPNFRKSDRILQAVKSMQNPIESVWTTHVINVKNTFSTYDEAISNIKHFEAFSDLEAEFTPTPISKSRAGRPIKKPRTNFDEDCVTSLGSNSVEARATLLLPEFPKLVSTELVQVAREPPVIASCSSNSSDTEMFQGDPSTSVIFTDRCSHNCEEFWNKFSAFQTVCVRNFATIQANQTSLLRMMDTLVHANNALVHVQGPPISQSRPVFGFPFDSRETLVEFDTKLGSDEAFRNSCVKYLASIGGNDLTTAVYEILKKILTYKLAYTFSFTGINGKGCFSSLELNDLIFEVIKLNPRMVNETMITVRKKIQSWVQHAGDHLPKSEKLGTRRTSSTEQAEGYCNGYLMSIL</sequence>
<evidence type="ECO:0000259" key="1">
    <source>
        <dbReference type="Pfam" id="PF16064"/>
    </source>
</evidence>
<comment type="caution">
    <text evidence="2">The sequence shown here is derived from an EMBL/GenBank/DDBJ whole genome shotgun (WGS) entry which is preliminary data.</text>
</comment>
<dbReference type="PANTHER" id="PTHR34153:SF2">
    <property type="entry name" value="SI:CH211-262H13.3-RELATED"/>
    <property type="match status" value="1"/>
</dbReference>
<evidence type="ECO:0000313" key="3">
    <source>
        <dbReference type="Proteomes" id="UP000708208"/>
    </source>
</evidence>
<dbReference type="OrthoDB" id="8859298at2759"/>
<reference evidence="2" key="1">
    <citation type="submission" date="2021-06" db="EMBL/GenBank/DDBJ databases">
        <authorList>
            <person name="Hodson N. C."/>
            <person name="Mongue J. A."/>
            <person name="Jaron S. K."/>
        </authorList>
    </citation>
    <scope>NUCLEOTIDE SEQUENCE</scope>
</reference>
<protein>
    <recommendedName>
        <fullName evidence="1">DUF4806 domain-containing protein</fullName>
    </recommendedName>
</protein>
<proteinExistence type="predicted"/>
<dbReference type="Proteomes" id="UP000708208">
    <property type="component" value="Unassembled WGS sequence"/>
</dbReference>
<organism evidence="2 3">
    <name type="scientific">Allacma fusca</name>
    <dbReference type="NCBI Taxonomy" id="39272"/>
    <lineage>
        <taxon>Eukaryota</taxon>
        <taxon>Metazoa</taxon>
        <taxon>Ecdysozoa</taxon>
        <taxon>Arthropoda</taxon>
        <taxon>Hexapoda</taxon>
        <taxon>Collembola</taxon>
        <taxon>Symphypleona</taxon>
        <taxon>Sminthuridae</taxon>
        <taxon>Allacma</taxon>
    </lineage>
</organism>
<dbReference type="AlphaFoldDB" id="A0A8J2JDN3"/>
<gene>
    <name evidence="2" type="ORF">AFUS01_LOCUS7099</name>
</gene>
<name>A0A8J2JDN3_9HEXA</name>
<accession>A0A8J2JDN3</accession>
<dbReference type="EMBL" id="CAJVCH010047580">
    <property type="protein sequence ID" value="CAG7717656.1"/>
    <property type="molecule type" value="Genomic_DNA"/>
</dbReference>
<dbReference type="Pfam" id="PF16064">
    <property type="entry name" value="DUF4806"/>
    <property type="match status" value="1"/>
</dbReference>
<dbReference type="InterPro" id="IPR032071">
    <property type="entry name" value="DUF4806"/>
</dbReference>
<feature type="domain" description="DUF4806" evidence="1">
    <location>
        <begin position="245"/>
        <end position="327"/>
    </location>
</feature>